<dbReference type="Pfam" id="PF13561">
    <property type="entry name" value="adh_short_C2"/>
    <property type="match status" value="1"/>
</dbReference>
<dbReference type="Gene3D" id="3.40.50.720">
    <property type="entry name" value="NAD(P)-binding Rossmann-like Domain"/>
    <property type="match status" value="1"/>
</dbReference>
<proteinExistence type="inferred from homology"/>
<gene>
    <name evidence="2" type="ORF">P0O24_11115</name>
</gene>
<keyword evidence="2" id="KW-0560">Oxidoreductase</keyword>
<evidence type="ECO:0000313" key="2">
    <source>
        <dbReference type="EMBL" id="MDF0594130.1"/>
    </source>
</evidence>
<dbReference type="EC" id="1.1.1.47" evidence="2"/>
<dbReference type="InterPro" id="IPR036291">
    <property type="entry name" value="NAD(P)-bd_dom_sf"/>
</dbReference>
<dbReference type="EMBL" id="JARFPL010000047">
    <property type="protein sequence ID" value="MDF0594130.1"/>
    <property type="molecule type" value="Genomic_DNA"/>
</dbReference>
<sequence>MKAKVNGRLEGRTAIVTGSTYGIGEAIAKVLAAEGAISIITGRTEDEGERVASEIRSAGGAAEYHHLDVTDEEEVAKVAKAVYQRYGKIDILVNNAGISGPSKPTHEYTREEWEKVFDVNVTGAFLCSKNVIPYMKEGGGGNIVYISSIYGIVGSQDNPAYHATKAANRIMAKTGALIYAKENIRVNSVHPGFIWTPMVEDFLKAQSRELGVALEDLKGELDAKHPIGHIGEPDDIAYGVLYLVSDEAKFVTGSELIIDGGYTSR</sequence>
<dbReference type="SUPFAM" id="SSF51735">
    <property type="entry name" value="NAD(P)-binding Rossmann-fold domains"/>
    <property type="match status" value="1"/>
</dbReference>
<reference evidence="2 3" key="1">
    <citation type="submission" date="2023-03" db="EMBL/GenBank/DDBJ databases">
        <title>Whole genome sequencing of Methanotrichaceae archaeon M04Ac.</title>
        <authorList>
            <person name="Khomyakova M.A."/>
            <person name="Merkel A.Y."/>
            <person name="Slobodkin A.I."/>
        </authorList>
    </citation>
    <scope>NUCLEOTIDE SEQUENCE [LARGE SCALE GENOMIC DNA]</scope>
    <source>
        <strain evidence="2 3">M04Ac</strain>
    </source>
</reference>
<name>A0ABT5XHI9_9EURY</name>
<dbReference type="PRINTS" id="PR00080">
    <property type="entry name" value="SDRFAMILY"/>
</dbReference>
<comment type="similarity">
    <text evidence="1">Belongs to the short-chain dehydrogenases/reductases (SDR) family.</text>
</comment>
<dbReference type="InterPro" id="IPR002347">
    <property type="entry name" value="SDR_fam"/>
</dbReference>
<dbReference type="RefSeq" id="WP_316969827.1">
    <property type="nucleotide sequence ID" value="NZ_JARFPL010000047.1"/>
</dbReference>
<comment type="caution">
    <text evidence="2">The sequence shown here is derived from an EMBL/GenBank/DDBJ whole genome shotgun (WGS) entry which is preliminary data.</text>
</comment>
<accession>A0ABT5XHI9</accession>
<protein>
    <submittedName>
        <fullName evidence="2">Glucose 1-dehydrogenase</fullName>
        <ecNumber evidence="2">1.1.1.47</ecNumber>
    </submittedName>
</protein>
<dbReference type="Proteomes" id="UP001215956">
    <property type="component" value="Unassembled WGS sequence"/>
</dbReference>
<dbReference type="GO" id="GO:0047936">
    <property type="term" value="F:glucose 1-dehydrogenase [NAD(P)+] activity"/>
    <property type="evidence" value="ECO:0007669"/>
    <property type="project" value="UniProtKB-EC"/>
</dbReference>
<evidence type="ECO:0000256" key="1">
    <source>
        <dbReference type="ARBA" id="ARBA00006484"/>
    </source>
</evidence>
<dbReference type="PRINTS" id="PR00081">
    <property type="entry name" value="GDHRDH"/>
</dbReference>
<dbReference type="NCBIfam" id="NF005559">
    <property type="entry name" value="PRK07231.1"/>
    <property type="match status" value="1"/>
</dbReference>
<dbReference type="InterPro" id="IPR050259">
    <property type="entry name" value="SDR"/>
</dbReference>
<dbReference type="PANTHER" id="PTHR42879:SF2">
    <property type="entry name" value="3-OXOACYL-[ACYL-CARRIER-PROTEIN] REDUCTASE FABG"/>
    <property type="match status" value="1"/>
</dbReference>
<organism evidence="2 3">
    <name type="scientific">Candidatus Methanocrinis alkalitolerans</name>
    <dbReference type="NCBI Taxonomy" id="3033395"/>
    <lineage>
        <taxon>Archaea</taxon>
        <taxon>Methanobacteriati</taxon>
        <taxon>Methanobacteriota</taxon>
        <taxon>Stenosarchaea group</taxon>
        <taxon>Methanomicrobia</taxon>
        <taxon>Methanotrichales</taxon>
        <taxon>Methanotrichaceae</taxon>
        <taxon>Methanocrinis</taxon>
    </lineage>
</organism>
<keyword evidence="3" id="KW-1185">Reference proteome</keyword>
<evidence type="ECO:0000313" key="3">
    <source>
        <dbReference type="Proteomes" id="UP001215956"/>
    </source>
</evidence>
<dbReference type="PANTHER" id="PTHR42879">
    <property type="entry name" value="3-OXOACYL-(ACYL-CARRIER-PROTEIN) REDUCTASE"/>
    <property type="match status" value="1"/>
</dbReference>